<reference evidence="2" key="2">
    <citation type="journal article" date="2021" name="PeerJ">
        <title>Extensive microbial diversity within the chicken gut microbiome revealed by metagenomics and culture.</title>
        <authorList>
            <person name="Gilroy R."/>
            <person name="Ravi A."/>
            <person name="Getino M."/>
            <person name="Pursley I."/>
            <person name="Horton D.L."/>
            <person name="Alikhan N.F."/>
            <person name="Baker D."/>
            <person name="Gharbi K."/>
            <person name="Hall N."/>
            <person name="Watson M."/>
            <person name="Adriaenssens E.M."/>
            <person name="Foster-Nyarko E."/>
            <person name="Jarju S."/>
            <person name="Secka A."/>
            <person name="Antonio M."/>
            <person name="Oren A."/>
            <person name="Chaudhuri R.R."/>
            <person name="La Ragione R."/>
            <person name="Hildebrand F."/>
            <person name="Pallen M.J."/>
        </authorList>
    </citation>
    <scope>NUCLEOTIDE SEQUENCE</scope>
    <source>
        <strain evidence="2">CHK186-9395</strain>
    </source>
</reference>
<evidence type="ECO:0000256" key="1">
    <source>
        <dbReference type="SAM" id="Phobius"/>
    </source>
</evidence>
<protein>
    <submittedName>
        <fullName evidence="2">Zinc metallopeptidase</fullName>
    </submittedName>
</protein>
<evidence type="ECO:0000313" key="3">
    <source>
        <dbReference type="Proteomes" id="UP000886861"/>
    </source>
</evidence>
<gene>
    <name evidence="2" type="ORF">IAA62_02800</name>
</gene>
<dbReference type="Proteomes" id="UP000886861">
    <property type="component" value="Unassembled WGS sequence"/>
</dbReference>
<organism evidence="2 3">
    <name type="scientific">Candidatus Caccopulliclostridium gallistercoris</name>
    <dbReference type="NCBI Taxonomy" id="2840719"/>
    <lineage>
        <taxon>Bacteria</taxon>
        <taxon>Bacillati</taxon>
        <taxon>Bacillota</taxon>
        <taxon>Clostridia</taxon>
        <taxon>Candidatus Caccopulliclostridium</taxon>
    </lineage>
</organism>
<dbReference type="EMBL" id="DVOJ01000010">
    <property type="protein sequence ID" value="HIV01464.1"/>
    <property type="molecule type" value="Genomic_DNA"/>
</dbReference>
<sequence length="237" mass="26475">MEIVIYILIGLGIIFIALGLSIANFSGNQLYSYYKEQLNDIAYGNLTAADFCARVSELEFDGRIRVSINDKIFGGAYSPSRQLVELSSEVYNSGSVSAIAVTAHELGHALQNKQDPNVLRKNFRFSKVIKVLGKLIFPIFLAAIVLFFLNYGIISLILAGVCLIFFILALALKVSTIKIEKQASKLAMQIMEKMDILTDEQLAHAKKLLKYAGMTYTAEFFSALLFWTFLTKKTKIF</sequence>
<keyword evidence="1" id="KW-0472">Membrane</keyword>
<reference evidence="2" key="1">
    <citation type="submission" date="2020-10" db="EMBL/GenBank/DDBJ databases">
        <authorList>
            <person name="Gilroy R."/>
        </authorList>
    </citation>
    <scope>NUCLEOTIDE SEQUENCE</scope>
    <source>
        <strain evidence="2">CHK186-9395</strain>
    </source>
</reference>
<dbReference type="PANTHER" id="PTHR36434">
    <property type="entry name" value="MEMBRANE PROTEASE YUGP-RELATED"/>
    <property type="match status" value="1"/>
</dbReference>
<dbReference type="Pfam" id="PF04298">
    <property type="entry name" value="Zn_peptidase_2"/>
    <property type="match status" value="1"/>
</dbReference>
<keyword evidence="1" id="KW-1133">Transmembrane helix</keyword>
<name>A0A9D1SYP5_9FIRM</name>
<feature type="transmembrane region" description="Helical" evidence="1">
    <location>
        <begin position="211"/>
        <end position="230"/>
    </location>
</feature>
<dbReference type="InterPro" id="IPR007395">
    <property type="entry name" value="Zn_peptidase_2"/>
</dbReference>
<evidence type="ECO:0000313" key="2">
    <source>
        <dbReference type="EMBL" id="HIV01464.1"/>
    </source>
</evidence>
<feature type="transmembrane region" description="Helical" evidence="1">
    <location>
        <begin position="128"/>
        <end position="147"/>
    </location>
</feature>
<dbReference type="PANTHER" id="PTHR36434:SF1">
    <property type="entry name" value="MEMBRANE PROTEASE YUGP-RELATED"/>
    <property type="match status" value="1"/>
</dbReference>
<comment type="caution">
    <text evidence="2">The sequence shown here is derived from an EMBL/GenBank/DDBJ whole genome shotgun (WGS) entry which is preliminary data.</text>
</comment>
<accession>A0A9D1SYP5</accession>
<proteinExistence type="predicted"/>
<keyword evidence="1" id="KW-0812">Transmembrane</keyword>
<feature type="transmembrane region" description="Helical" evidence="1">
    <location>
        <begin position="153"/>
        <end position="172"/>
    </location>
</feature>
<dbReference type="AlphaFoldDB" id="A0A9D1SYP5"/>
<feature type="transmembrane region" description="Helical" evidence="1">
    <location>
        <begin position="6"/>
        <end position="25"/>
    </location>
</feature>